<proteinExistence type="predicted"/>
<dbReference type="SUPFAM" id="SSF75553">
    <property type="entry name" value="Smc hinge domain"/>
    <property type="match status" value="1"/>
</dbReference>
<evidence type="ECO:0000256" key="1">
    <source>
        <dbReference type="ARBA" id="ARBA00022741"/>
    </source>
</evidence>
<reference evidence="6" key="2">
    <citation type="submission" date="2022-06" db="UniProtKB">
        <authorList>
            <consortium name="EnsemblMetazoa"/>
        </authorList>
    </citation>
    <scope>IDENTIFICATION</scope>
    <source>
        <strain evidence="6">DF5081</strain>
    </source>
</reference>
<dbReference type="AlphaFoldDB" id="A0A8R1ET01"/>
<dbReference type="InterPro" id="IPR010935">
    <property type="entry name" value="SMC_hinge"/>
</dbReference>
<evidence type="ECO:0000256" key="2">
    <source>
        <dbReference type="ARBA" id="ARBA00022840"/>
    </source>
</evidence>
<dbReference type="PANTHER" id="PTHR18937">
    <property type="entry name" value="STRUCTURAL MAINTENANCE OF CHROMOSOMES SMC FAMILY MEMBER"/>
    <property type="match status" value="1"/>
</dbReference>
<accession>A0A8R1ET01</accession>
<dbReference type="GO" id="GO:0007076">
    <property type="term" value="P:mitotic chromosome condensation"/>
    <property type="evidence" value="ECO:0007669"/>
    <property type="project" value="TreeGrafter"/>
</dbReference>
<dbReference type="Proteomes" id="UP000005237">
    <property type="component" value="Unassembled WGS sequence"/>
</dbReference>
<feature type="coiled-coil region" evidence="4">
    <location>
        <begin position="37"/>
        <end position="130"/>
    </location>
</feature>
<organism evidence="6 7">
    <name type="scientific">Caenorhabditis japonica</name>
    <dbReference type="NCBI Taxonomy" id="281687"/>
    <lineage>
        <taxon>Eukaryota</taxon>
        <taxon>Metazoa</taxon>
        <taxon>Ecdysozoa</taxon>
        <taxon>Nematoda</taxon>
        <taxon>Chromadorea</taxon>
        <taxon>Rhabditida</taxon>
        <taxon>Rhabditina</taxon>
        <taxon>Rhabditomorpha</taxon>
        <taxon>Rhabditoidea</taxon>
        <taxon>Rhabditidae</taxon>
        <taxon>Peloderinae</taxon>
        <taxon>Caenorhabditis</taxon>
    </lineage>
</organism>
<dbReference type="GO" id="GO:0005524">
    <property type="term" value="F:ATP binding"/>
    <property type="evidence" value="ECO:0007669"/>
    <property type="project" value="UniProtKB-KW"/>
</dbReference>
<dbReference type="PANTHER" id="PTHR18937:SF172">
    <property type="entry name" value="STRUCTURAL MAINTENANCE OF CHROMOSOMES PROTEIN"/>
    <property type="match status" value="1"/>
</dbReference>
<evidence type="ECO:0000259" key="5">
    <source>
        <dbReference type="Pfam" id="PF06470"/>
    </source>
</evidence>
<protein>
    <submittedName>
        <fullName evidence="6">SMC hinge domain-containing protein</fullName>
    </submittedName>
</protein>
<name>A0A8R1ET01_CAEJA</name>
<keyword evidence="3" id="KW-0539">Nucleus</keyword>
<evidence type="ECO:0000256" key="3">
    <source>
        <dbReference type="ARBA" id="ARBA00023242"/>
    </source>
</evidence>
<keyword evidence="1" id="KW-0547">Nucleotide-binding</keyword>
<dbReference type="EnsemblMetazoa" id="CJA41489b.1">
    <property type="protein sequence ID" value="CJA41489b.1"/>
    <property type="gene ID" value="WBGene00217337"/>
</dbReference>
<dbReference type="GO" id="GO:0000796">
    <property type="term" value="C:condensin complex"/>
    <property type="evidence" value="ECO:0007669"/>
    <property type="project" value="TreeGrafter"/>
</dbReference>
<evidence type="ECO:0000313" key="7">
    <source>
        <dbReference type="Proteomes" id="UP000005237"/>
    </source>
</evidence>
<dbReference type="Pfam" id="PF06470">
    <property type="entry name" value="SMC_hinge"/>
    <property type="match status" value="1"/>
</dbReference>
<dbReference type="InterPro" id="IPR036277">
    <property type="entry name" value="SMC_hinge_sf"/>
</dbReference>
<feature type="domain" description="SMC hinge" evidence="5">
    <location>
        <begin position="311"/>
        <end position="361"/>
    </location>
</feature>
<keyword evidence="7" id="KW-1185">Reference proteome</keyword>
<keyword evidence="2" id="KW-0067">ATP-binding</keyword>
<evidence type="ECO:0000256" key="4">
    <source>
        <dbReference type="SAM" id="Coils"/>
    </source>
</evidence>
<evidence type="ECO:0000313" key="6">
    <source>
        <dbReference type="EnsemblMetazoa" id="CJA41489b.1"/>
    </source>
</evidence>
<reference evidence="7" key="1">
    <citation type="submission" date="2010-08" db="EMBL/GenBank/DDBJ databases">
        <authorList>
            <consortium name="Caenorhabditis japonica Sequencing Consortium"/>
            <person name="Wilson R.K."/>
        </authorList>
    </citation>
    <scope>NUCLEOTIDE SEQUENCE [LARGE SCALE GENOMIC DNA]</scope>
    <source>
        <strain evidence="7">DF5081</strain>
    </source>
</reference>
<feature type="coiled-coil region" evidence="4">
    <location>
        <begin position="226"/>
        <end position="260"/>
    </location>
</feature>
<dbReference type="Gene3D" id="1.20.1060.20">
    <property type="match status" value="1"/>
</dbReference>
<keyword evidence="4" id="KW-0175">Coiled coil</keyword>
<sequence>MEACVAFINTNNHCVLLNGMNLKDAIARLEHSKTSILNTIEERKEELELKNEARIEAQASLKKAEQRENRMISAIAEANNRSTDKDSEINDWHVKDTKRKTNLKESTKQFSRLIKEAEELKKERETLAQIPENGKKNLEWMQSELRELVKQEEMSKKVAASGLLKFDRRSEEEKKKRDKFAEDYAAKNELSIQVTSELALLESELSEMRVTAGQGEKRLGDLKLGYEEATHKLESEKKELKVVTAELTEITKKIAAAERQIPSLTTAERDLRTRKTRISLEIEDLKHVNQQRSYKHHATEHLQKLKDEGEFPGFIGRLGDMGRVDKKYDVVISTIFCNSMDYHLVEKGDDSQFAIDNLRKVEPNSSNPILPFGIFGRQTTAWTQRAAA</sequence>